<name>A0A7C5V298_9FIRM</name>
<evidence type="ECO:0000256" key="1">
    <source>
        <dbReference type="SAM" id="Phobius"/>
    </source>
</evidence>
<evidence type="ECO:0000313" key="2">
    <source>
        <dbReference type="EMBL" id="HHS01867.1"/>
    </source>
</evidence>
<protein>
    <recommendedName>
        <fullName evidence="3">ABC transporter permease</fullName>
    </recommendedName>
</protein>
<dbReference type="EMBL" id="DRUZ01000064">
    <property type="protein sequence ID" value="HHS01867.1"/>
    <property type="molecule type" value="Genomic_DNA"/>
</dbReference>
<feature type="transmembrane region" description="Helical" evidence="1">
    <location>
        <begin position="52"/>
        <end position="72"/>
    </location>
</feature>
<feature type="transmembrane region" description="Helical" evidence="1">
    <location>
        <begin position="125"/>
        <end position="150"/>
    </location>
</feature>
<feature type="transmembrane region" description="Helical" evidence="1">
    <location>
        <begin position="162"/>
        <end position="181"/>
    </location>
</feature>
<proteinExistence type="predicted"/>
<keyword evidence="1" id="KW-1133">Transmembrane helix</keyword>
<feature type="transmembrane region" description="Helical" evidence="1">
    <location>
        <begin position="187"/>
        <end position="207"/>
    </location>
</feature>
<evidence type="ECO:0008006" key="3">
    <source>
        <dbReference type="Google" id="ProtNLM"/>
    </source>
</evidence>
<reference evidence="2" key="1">
    <citation type="journal article" date="2020" name="mSystems">
        <title>Genome- and Community-Level Interaction Insights into Carbon Utilization and Element Cycling Functions of Hydrothermarchaeota in Hydrothermal Sediment.</title>
        <authorList>
            <person name="Zhou Z."/>
            <person name="Liu Y."/>
            <person name="Xu W."/>
            <person name="Pan J."/>
            <person name="Luo Z.H."/>
            <person name="Li M."/>
        </authorList>
    </citation>
    <scope>NUCLEOTIDE SEQUENCE [LARGE SCALE GENOMIC DNA]</scope>
    <source>
        <strain evidence="2">SpSt-102</strain>
    </source>
</reference>
<feature type="transmembrane region" description="Helical" evidence="1">
    <location>
        <begin position="12"/>
        <end position="32"/>
    </location>
</feature>
<organism evidence="2">
    <name type="scientific">Caldicellulosiruptor owensensis</name>
    <dbReference type="NCBI Taxonomy" id="55205"/>
    <lineage>
        <taxon>Bacteria</taxon>
        <taxon>Bacillati</taxon>
        <taxon>Bacillota</taxon>
        <taxon>Bacillota incertae sedis</taxon>
        <taxon>Caldicellulosiruptorales</taxon>
        <taxon>Caldicellulosiruptoraceae</taxon>
        <taxon>Caldicellulosiruptor</taxon>
    </lineage>
</organism>
<dbReference type="AlphaFoldDB" id="A0A7C5V298"/>
<feature type="transmembrane region" description="Helical" evidence="1">
    <location>
        <begin position="93"/>
        <end position="119"/>
    </location>
</feature>
<keyword evidence="1" id="KW-0472">Membrane</keyword>
<comment type="caution">
    <text evidence="2">The sequence shown here is derived from an EMBL/GenBank/DDBJ whole genome shotgun (WGS) entry which is preliminary data.</text>
</comment>
<keyword evidence="1" id="KW-0812">Transmembrane</keyword>
<sequence length="218" mass="24981">MFSKILRLEFKNYFKSMLLLLIILNVVIGYIVKNLTQLMTFIKNKPSVCLLYTLFVLIAIAYSGTFITTINFEKEKNSNIYHRYFVLPLNSTAMFIIKLAPALFVNLLIVIVWGIFIWVKTQVVGLGFFFFLLLTSAIFSIGCLLIIYYVNLTIKNTAIVSGVKLSLIFLFSYLPQLVISYNLSIPATKICLIVFSWAVFFVGIVLIRRINSEKIILQ</sequence>
<gene>
    <name evidence="2" type="ORF">ENL71_04970</name>
</gene>
<accession>A0A7C5V298</accession>